<dbReference type="InterPro" id="IPR044839">
    <property type="entry name" value="NDR1-like"/>
</dbReference>
<reference evidence="7" key="1">
    <citation type="submission" date="2023-05" db="EMBL/GenBank/DDBJ databases">
        <authorList>
            <person name="Huff M."/>
        </authorList>
    </citation>
    <scope>NUCLEOTIDE SEQUENCE</scope>
</reference>
<keyword evidence="3 5" id="KW-1133">Transmembrane helix</keyword>
<name>A0AAD1Z4V7_9LAMI</name>
<dbReference type="Proteomes" id="UP000834106">
    <property type="component" value="Chromosome 5"/>
</dbReference>
<feature type="transmembrane region" description="Helical" evidence="5">
    <location>
        <begin position="20"/>
        <end position="44"/>
    </location>
</feature>
<evidence type="ECO:0000256" key="5">
    <source>
        <dbReference type="SAM" id="Phobius"/>
    </source>
</evidence>
<dbReference type="PANTHER" id="PTHR31234:SF39">
    <property type="entry name" value="HARPIN-INDUCED PROTEIN 1 CONTAINING PROTEIN, EXPRESSED"/>
    <property type="match status" value="1"/>
</dbReference>
<keyword evidence="2 5" id="KW-0812">Transmembrane</keyword>
<dbReference type="EMBL" id="OU503040">
    <property type="protein sequence ID" value="CAI9761541.1"/>
    <property type="molecule type" value="Genomic_DNA"/>
</dbReference>
<protein>
    <recommendedName>
        <fullName evidence="6">Late embryogenesis abundant protein LEA-2 subgroup domain-containing protein</fullName>
    </recommendedName>
</protein>
<evidence type="ECO:0000313" key="8">
    <source>
        <dbReference type="Proteomes" id="UP000834106"/>
    </source>
</evidence>
<evidence type="ECO:0000259" key="6">
    <source>
        <dbReference type="Pfam" id="PF03168"/>
    </source>
</evidence>
<dbReference type="Gene3D" id="2.60.40.1820">
    <property type="match status" value="1"/>
</dbReference>
<evidence type="ECO:0000256" key="1">
    <source>
        <dbReference type="ARBA" id="ARBA00004167"/>
    </source>
</evidence>
<keyword evidence="8" id="KW-1185">Reference proteome</keyword>
<keyword evidence="4 5" id="KW-0472">Membrane</keyword>
<sequence>MAPPPASPRATRPRHSPLLRFIAMALLALVIIVGLAVLITWLSVKPKKLRYSIEQGSISDFNLTNNGHFNANFDFVLRANNPNKRISIYYDRIEVTVSYEDQKLSINDVHPFYQRRHNVTYLDLDLAARDVSLYGAVARDLKLEKYSGNVELDVKIRSKIRLKVGVFKIHRHLKIECGPLTVPFSSSKGKFDRVYCDVDL</sequence>
<accession>A0AAD1Z4V7</accession>
<evidence type="ECO:0000256" key="3">
    <source>
        <dbReference type="ARBA" id="ARBA00022989"/>
    </source>
</evidence>
<dbReference type="InterPro" id="IPR004864">
    <property type="entry name" value="LEA_2"/>
</dbReference>
<evidence type="ECO:0000256" key="4">
    <source>
        <dbReference type="ARBA" id="ARBA00023136"/>
    </source>
</evidence>
<dbReference type="PANTHER" id="PTHR31234">
    <property type="entry name" value="LATE EMBRYOGENESIS ABUNDANT (LEA) HYDROXYPROLINE-RICH GLYCOPROTEIN FAMILY"/>
    <property type="match status" value="1"/>
</dbReference>
<dbReference type="Pfam" id="PF03168">
    <property type="entry name" value="LEA_2"/>
    <property type="match status" value="1"/>
</dbReference>
<organism evidence="7 8">
    <name type="scientific">Fraxinus pennsylvanica</name>
    <dbReference type="NCBI Taxonomy" id="56036"/>
    <lineage>
        <taxon>Eukaryota</taxon>
        <taxon>Viridiplantae</taxon>
        <taxon>Streptophyta</taxon>
        <taxon>Embryophyta</taxon>
        <taxon>Tracheophyta</taxon>
        <taxon>Spermatophyta</taxon>
        <taxon>Magnoliopsida</taxon>
        <taxon>eudicotyledons</taxon>
        <taxon>Gunneridae</taxon>
        <taxon>Pentapetalae</taxon>
        <taxon>asterids</taxon>
        <taxon>lamiids</taxon>
        <taxon>Lamiales</taxon>
        <taxon>Oleaceae</taxon>
        <taxon>Oleeae</taxon>
        <taxon>Fraxinus</taxon>
    </lineage>
</organism>
<proteinExistence type="predicted"/>
<feature type="domain" description="Late embryogenesis abundant protein LEA-2 subgroup" evidence="6">
    <location>
        <begin position="77"/>
        <end position="177"/>
    </location>
</feature>
<dbReference type="GO" id="GO:0005886">
    <property type="term" value="C:plasma membrane"/>
    <property type="evidence" value="ECO:0007669"/>
    <property type="project" value="TreeGrafter"/>
</dbReference>
<dbReference type="AlphaFoldDB" id="A0AAD1Z4V7"/>
<evidence type="ECO:0000313" key="7">
    <source>
        <dbReference type="EMBL" id="CAI9761541.1"/>
    </source>
</evidence>
<evidence type="ECO:0000256" key="2">
    <source>
        <dbReference type="ARBA" id="ARBA00022692"/>
    </source>
</evidence>
<dbReference type="GO" id="GO:0098542">
    <property type="term" value="P:defense response to other organism"/>
    <property type="evidence" value="ECO:0007669"/>
    <property type="project" value="InterPro"/>
</dbReference>
<gene>
    <name evidence="7" type="ORF">FPE_LOCUS8971</name>
</gene>
<comment type="subcellular location">
    <subcellularLocation>
        <location evidence="1">Membrane</location>
        <topology evidence="1">Single-pass membrane protein</topology>
    </subcellularLocation>
</comment>